<evidence type="ECO:0000313" key="4">
    <source>
        <dbReference type="EMBL" id="RDX97937.1"/>
    </source>
</evidence>
<dbReference type="InterPro" id="IPR029055">
    <property type="entry name" value="Ntn_hydrolases_N"/>
</dbReference>
<keyword evidence="5" id="KW-1185">Reference proteome</keyword>
<feature type="domain" description="Integrase zinc-binding" evidence="3">
    <location>
        <begin position="2"/>
        <end position="25"/>
    </location>
</feature>
<evidence type="ECO:0000259" key="3">
    <source>
        <dbReference type="Pfam" id="PF17921"/>
    </source>
</evidence>
<dbReference type="GO" id="GO:0051603">
    <property type="term" value="P:proteolysis involved in protein catabolic process"/>
    <property type="evidence" value="ECO:0007669"/>
    <property type="project" value="InterPro"/>
</dbReference>
<keyword evidence="1 4" id="KW-0647">Proteasome</keyword>
<dbReference type="InterPro" id="IPR001353">
    <property type="entry name" value="Proteasome_sua/b"/>
</dbReference>
<dbReference type="GO" id="GO:0005839">
    <property type="term" value="C:proteasome core complex"/>
    <property type="evidence" value="ECO:0007669"/>
    <property type="project" value="InterPro"/>
</dbReference>
<reference evidence="4" key="1">
    <citation type="submission" date="2018-05" db="EMBL/GenBank/DDBJ databases">
        <title>Draft genome of Mucuna pruriens seed.</title>
        <authorList>
            <person name="Nnadi N.E."/>
            <person name="Vos R."/>
            <person name="Hasami M.H."/>
            <person name="Devisetty U.K."/>
            <person name="Aguiy J.C."/>
        </authorList>
    </citation>
    <scope>NUCLEOTIDE SEQUENCE [LARGE SCALE GENOMIC DNA]</scope>
    <source>
        <strain evidence="4">JCA_2017</strain>
    </source>
</reference>
<feature type="coiled-coil region" evidence="2">
    <location>
        <begin position="126"/>
        <end position="153"/>
    </location>
</feature>
<gene>
    <name evidence="4" type="primary">PAE1</name>
    <name evidence="4" type="ORF">CR513_19229</name>
</gene>
<dbReference type="PANTHER" id="PTHR11599">
    <property type="entry name" value="PROTEASOME SUBUNIT ALPHA/BETA"/>
    <property type="match status" value="1"/>
</dbReference>
<comment type="caution">
    <text evidence="4">The sequence shown here is derived from an EMBL/GenBank/DDBJ whole genome shotgun (WGS) entry which is preliminary data.</text>
</comment>
<name>A0A371H589_MUCPR</name>
<evidence type="ECO:0000256" key="2">
    <source>
        <dbReference type="SAM" id="Coils"/>
    </source>
</evidence>
<dbReference type="AlphaFoldDB" id="A0A371H589"/>
<proteinExistence type="predicted"/>
<dbReference type="SUPFAM" id="SSF56235">
    <property type="entry name" value="N-terminal nucleophile aminohydrolases (Ntn hydrolases)"/>
    <property type="match status" value="1"/>
</dbReference>
<evidence type="ECO:0000313" key="5">
    <source>
        <dbReference type="Proteomes" id="UP000257109"/>
    </source>
</evidence>
<organism evidence="4 5">
    <name type="scientific">Mucuna pruriens</name>
    <name type="common">Velvet bean</name>
    <name type="synonym">Dolichos pruriens</name>
    <dbReference type="NCBI Taxonomy" id="157652"/>
    <lineage>
        <taxon>Eukaryota</taxon>
        <taxon>Viridiplantae</taxon>
        <taxon>Streptophyta</taxon>
        <taxon>Embryophyta</taxon>
        <taxon>Tracheophyta</taxon>
        <taxon>Spermatophyta</taxon>
        <taxon>Magnoliopsida</taxon>
        <taxon>eudicotyledons</taxon>
        <taxon>Gunneridae</taxon>
        <taxon>Pentapetalae</taxon>
        <taxon>rosids</taxon>
        <taxon>fabids</taxon>
        <taxon>Fabales</taxon>
        <taxon>Fabaceae</taxon>
        <taxon>Papilionoideae</taxon>
        <taxon>50 kb inversion clade</taxon>
        <taxon>NPAAA clade</taxon>
        <taxon>indigoferoid/millettioid clade</taxon>
        <taxon>Phaseoleae</taxon>
        <taxon>Mucuna</taxon>
    </lineage>
</organism>
<dbReference type="EMBL" id="QJKJ01003545">
    <property type="protein sequence ID" value="RDX97937.1"/>
    <property type="molecule type" value="Genomic_DNA"/>
</dbReference>
<dbReference type="Pfam" id="PF17921">
    <property type="entry name" value="Integrase_H2C2"/>
    <property type="match status" value="1"/>
</dbReference>
<dbReference type="InterPro" id="IPR050115">
    <property type="entry name" value="Proteasome_alpha"/>
</dbReference>
<accession>A0A371H589</accession>
<keyword evidence="2" id="KW-0175">Coiled coil</keyword>
<dbReference type="Pfam" id="PF00227">
    <property type="entry name" value="Proteasome"/>
    <property type="match status" value="1"/>
</dbReference>
<dbReference type="SUPFAM" id="SSF54160">
    <property type="entry name" value="Chromo domain-like"/>
    <property type="match status" value="1"/>
</dbReference>
<sequence>MYWEGMRKDIQQFVATCEVYQQNKYQTLSLAGLLQTLPTPTQIWADISMYFVEGFPKAQGKDAIMRSSLRRWSSCMGFPPQLYRIGTRFFLVASGINYSGWLEQNLSSALPITHSQIAKRRSDTILDDLKVNLAKAQNQMKTYTDKNREVISRLKSLAKRRNEKSSPRFYGPYQRAVAPLVILQPLPIMLAEDLELQVEPATVVAGQNSPSGVAEVLIQWQNLPTFEATWETADVIKEQFPNFHLEDKYTATLMQIMGILFLLAEVLLLQSLDDIYYTDPSGTFWQCNAKAIGSGSEGADSSLQEQYNKDLTLQEAETIALSILKQVMEEKVTPNNVDIAKHSSMRKLFWWIMLTCSATLAVKLYTIRDSGVIFASFSLVETKTTGFNVWEN</sequence>
<dbReference type="InterPro" id="IPR041588">
    <property type="entry name" value="Integrase_H2C2"/>
</dbReference>
<dbReference type="Gene3D" id="2.40.50.40">
    <property type="match status" value="1"/>
</dbReference>
<evidence type="ECO:0000256" key="1">
    <source>
        <dbReference type="ARBA" id="ARBA00022942"/>
    </source>
</evidence>
<dbReference type="Proteomes" id="UP000257109">
    <property type="component" value="Unassembled WGS sequence"/>
</dbReference>
<dbReference type="InterPro" id="IPR016197">
    <property type="entry name" value="Chromo-like_dom_sf"/>
</dbReference>
<dbReference type="Gene3D" id="3.60.20.10">
    <property type="entry name" value="Glutamine Phosphoribosylpyrophosphate, subunit 1, domain 1"/>
    <property type="match status" value="1"/>
</dbReference>
<dbReference type="STRING" id="157652.A0A371H589"/>
<feature type="non-terminal residue" evidence="4">
    <location>
        <position position="1"/>
    </location>
</feature>
<protein>
    <submittedName>
        <fullName evidence="4">Proteasome subunit alpha type-5</fullName>
    </submittedName>
</protein>